<feature type="transmembrane region" description="Helical" evidence="7">
    <location>
        <begin position="69"/>
        <end position="89"/>
    </location>
</feature>
<evidence type="ECO:0000256" key="2">
    <source>
        <dbReference type="ARBA" id="ARBA00022692"/>
    </source>
</evidence>
<evidence type="ECO:0000259" key="9">
    <source>
        <dbReference type="PROSITE" id="PS50929"/>
    </source>
</evidence>
<dbReference type="Pfam" id="PF00664">
    <property type="entry name" value="ABC_membrane"/>
    <property type="match status" value="1"/>
</dbReference>
<dbReference type="CDD" id="cd03228">
    <property type="entry name" value="ABCC_MRP_Like"/>
    <property type="match status" value="1"/>
</dbReference>
<dbReference type="Gene3D" id="1.20.1560.10">
    <property type="entry name" value="ABC transporter type 1, transmembrane domain"/>
    <property type="match status" value="1"/>
</dbReference>
<evidence type="ECO:0000256" key="1">
    <source>
        <dbReference type="ARBA" id="ARBA00004651"/>
    </source>
</evidence>
<dbReference type="PROSITE" id="PS00211">
    <property type="entry name" value="ABC_TRANSPORTER_1"/>
    <property type="match status" value="1"/>
</dbReference>
<feature type="domain" description="ABC transmembrane type-1" evidence="9">
    <location>
        <begin position="36"/>
        <end position="316"/>
    </location>
</feature>
<dbReference type="EMBL" id="JAAMOZ010000002">
    <property type="protein sequence ID" value="NIH58225.1"/>
    <property type="molecule type" value="Genomic_DNA"/>
</dbReference>
<dbReference type="Pfam" id="PF00005">
    <property type="entry name" value="ABC_tran"/>
    <property type="match status" value="1"/>
</dbReference>
<keyword evidence="11" id="KW-1185">Reference proteome</keyword>
<dbReference type="PROSITE" id="PS50929">
    <property type="entry name" value="ABC_TM1F"/>
    <property type="match status" value="1"/>
</dbReference>
<feature type="domain" description="ABC transporter" evidence="8">
    <location>
        <begin position="349"/>
        <end position="546"/>
    </location>
</feature>
<dbReference type="PANTHER" id="PTHR24221">
    <property type="entry name" value="ATP-BINDING CASSETTE SUB-FAMILY B"/>
    <property type="match status" value="1"/>
</dbReference>
<dbReference type="InterPro" id="IPR036640">
    <property type="entry name" value="ABC1_TM_sf"/>
</dbReference>
<keyword evidence="3" id="KW-0547">Nucleotide-binding</keyword>
<dbReference type="InterPro" id="IPR003593">
    <property type="entry name" value="AAA+_ATPase"/>
</dbReference>
<dbReference type="InterPro" id="IPR003439">
    <property type="entry name" value="ABC_transporter-like_ATP-bd"/>
</dbReference>
<evidence type="ECO:0000256" key="7">
    <source>
        <dbReference type="SAM" id="Phobius"/>
    </source>
</evidence>
<reference evidence="10 11" key="1">
    <citation type="submission" date="2020-02" db="EMBL/GenBank/DDBJ databases">
        <title>Sequencing the genomes of 1000 actinobacteria strains.</title>
        <authorList>
            <person name="Klenk H.-P."/>
        </authorList>
    </citation>
    <scope>NUCLEOTIDE SEQUENCE [LARGE SCALE GENOMIC DNA]</scope>
    <source>
        <strain evidence="10 11">DSM 19609</strain>
    </source>
</reference>
<keyword evidence="5 7" id="KW-1133">Transmembrane helix</keyword>
<evidence type="ECO:0000259" key="8">
    <source>
        <dbReference type="PROSITE" id="PS50893"/>
    </source>
</evidence>
<comment type="caution">
    <text evidence="10">The sequence shown here is derived from an EMBL/GenBank/DDBJ whole genome shotgun (WGS) entry which is preliminary data.</text>
</comment>
<comment type="subcellular location">
    <subcellularLocation>
        <location evidence="1">Cell membrane</location>
        <topology evidence="1">Multi-pass membrane protein</topology>
    </subcellularLocation>
</comment>
<dbReference type="PROSITE" id="PS50893">
    <property type="entry name" value="ABC_TRANSPORTER_2"/>
    <property type="match status" value="1"/>
</dbReference>
<dbReference type="Gene3D" id="3.40.50.300">
    <property type="entry name" value="P-loop containing nucleotide triphosphate hydrolases"/>
    <property type="match status" value="1"/>
</dbReference>
<dbReference type="PANTHER" id="PTHR24221:SF654">
    <property type="entry name" value="ATP-BINDING CASSETTE SUB-FAMILY B MEMBER 6"/>
    <property type="match status" value="1"/>
</dbReference>
<keyword evidence="4" id="KW-0067">ATP-binding</keyword>
<feature type="transmembrane region" description="Helical" evidence="7">
    <location>
        <begin position="171"/>
        <end position="191"/>
    </location>
</feature>
<dbReference type="InterPro" id="IPR017871">
    <property type="entry name" value="ABC_transporter-like_CS"/>
</dbReference>
<gene>
    <name evidence="10" type="ORF">FB473_002917</name>
</gene>
<evidence type="ECO:0000256" key="3">
    <source>
        <dbReference type="ARBA" id="ARBA00022741"/>
    </source>
</evidence>
<dbReference type="InterPro" id="IPR014223">
    <property type="entry name" value="ABC_CydC/D"/>
</dbReference>
<protein>
    <submittedName>
        <fullName evidence="10">Thiol reductant ABC exporter CydC subunit</fullName>
    </submittedName>
</protein>
<dbReference type="InterPro" id="IPR011527">
    <property type="entry name" value="ABC1_TM_dom"/>
</dbReference>
<feature type="transmembrane region" description="Helical" evidence="7">
    <location>
        <begin position="262"/>
        <end position="281"/>
    </location>
</feature>
<keyword evidence="6 7" id="KW-0472">Membrane</keyword>
<evidence type="ECO:0000256" key="4">
    <source>
        <dbReference type="ARBA" id="ARBA00022840"/>
    </source>
</evidence>
<dbReference type="Proteomes" id="UP000749311">
    <property type="component" value="Unassembled WGS sequence"/>
</dbReference>
<evidence type="ECO:0000256" key="6">
    <source>
        <dbReference type="ARBA" id="ARBA00023136"/>
    </source>
</evidence>
<dbReference type="SUPFAM" id="SSF52540">
    <property type="entry name" value="P-loop containing nucleoside triphosphate hydrolases"/>
    <property type="match status" value="1"/>
</dbReference>
<dbReference type="InterPro" id="IPR027417">
    <property type="entry name" value="P-loop_NTPase"/>
</dbReference>
<feature type="transmembrane region" description="Helical" evidence="7">
    <location>
        <begin position="143"/>
        <end position="164"/>
    </location>
</feature>
<evidence type="ECO:0000313" key="11">
    <source>
        <dbReference type="Proteomes" id="UP000749311"/>
    </source>
</evidence>
<dbReference type="RefSeq" id="WP_167170170.1">
    <property type="nucleotide sequence ID" value="NZ_BAAAOO010000009.1"/>
</dbReference>
<accession>A0ABX0SJR2</accession>
<feature type="transmembrane region" description="Helical" evidence="7">
    <location>
        <begin position="35"/>
        <end position="60"/>
    </location>
</feature>
<dbReference type="NCBIfam" id="TIGR02868">
    <property type="entry name" value="CydC"/>
    <property type="match status" value="1"/>
</dbReference>
<sequence>MSPTVAAPGAGAAVRDVAALVGDLLNRVDHGPRRLAVSALLATLASGCAVALMGVSGWLLSRAAEHPPVLYLLVAAVGVRFFGIGRGVFRYLERLLGHELALRMQSALRMSTYDRLSRTTLLGRRHGDLLVRTTADVEAIVDVVVRIALPFCSASVVICGTSIIMAWFSPLFAVVLLGTAVAAGIIVPWLAQMWSRDADELAVPARGRLADEVRQTARCATDLVAYGAADASTARLTAVDATLRVAEGRGAWTRGVAQGVQLLAAGVAVAAALVIGGPMVASGAMRPPNLAVLALTPLALHEVFTDFTKAAQTLTRARAALGRVLALLRADPVGSGDRPAGAAGTAQRLRLEGVEIGWPEAETILRDVDLTVAPGESVALVGRSGIGKTTLAATVMGLIPSRGGTIEVPGRVGYLAQDAHIFATSLAENVRIGNKDATDEQVADAMRRAGLELDPNRVVGEEGATLSGGEAQRIALARVLAAAEPYDLVILDEPTEHLDRDTATALLDDLFVTLGDASLLVITHDSDLMARCGRVVDLESWAVGSDR</sequence>
<dbReference type="SUPFAM" id="SSF90123">
    <property type="entry name" value="ABC transporter transmembrane region"/>
    <property type="match status" value="1"/>
</dbReference>
<evidence type="ECO:0000256" key="5">
    <source>
        <dbReference type="ARBA" id="ARBA00022989"/>
    </source>
</evidence>
<dbReference type="SMART" id="SM00382">
    <property type="entry name" value="AAA"/>
    <property type="match status" value="1"/>
</dbReference>
<proteinExistence type="predicted"/>
<keyword evidence="2 7" id="KW-0812">Transmembrane</keyword>
<evidence type="ECO:0000313" key="10">
    <source>
        <dbReference type="EMBL" id="NIH58225.1"/>
    </source>
</evidence>
<dbReference type="InterPro" id="IPR039421">
    <property type="entry name" value="Type_1_exporter"/>
</dbReference>
<organism evidence="10 11">
    <name type="scientific">Brooklawnia cerclae</name>
    <dbReference type="NCBI Taxonomy" id="349934"/>
    <lineage>
        <taxon>Bacteria</taxon>
        <taxon>Bacillati</taxon>
        <taxon>Actinomycetota</taxon>
        <taxon>Actinomycetes</taxon>
        <taxon>Propionibacteriales</taxon>
        <taxon>Propionibacteriaceae</taxon>
        <taxon>Brooklawnia</taxon>
    </lineage>
</organism>
<name>A0ABX0SJR2_9ACTN</name>